<dbReference type="InterPro" id="IPR025161">
    <property type="entry name" value="IS402-like_dom"/>
</dbReference>
<dbReference type="AlphaFoldDB" id="A0A9X0R1Q5"/>
<dbReference type="NCBIfam" id="NF033580">
    <property type="entry name" value="transpos_IS5_3"/>
    <property type="match status" value="1"/>
</dbReference>
<reference evidence="2" key="1">
    <citation type="submission" date="2020-08" db="EMBL/GenBank/DDBJ databases">
        <authorList>
            <person name="Hu Y."/>
            <person name="Nguyen S.V."/>
            <person name="Li F."/>
            <person name="Fanning S."/>
        </authorList>
    </citation>
    <scope>NUCLEOTIDE SEQUENCE</scope>
    <source>
        <strain evidence="2">SYSU D8009</strain>
    </source>
</reference>
<feature type="domain" description="Insertion element IS402-like" evidence="1">
    <location>
        <begin position="21"/>
        <end position="94"/>
    </location>
</feature>
<keyword evidence="3" id="KW-1185">Reference proteome</keyword>
<organism evidence="2 3">
    <name type="scientific">Siccirubricoccus deserti</name>
    <dbReference type="NCBI Taxonomy" id="2013562"/>
    <lineage>
        <taxon>Bacteria</taxon>
        <taxon>Pseudomonadati</taxon>
        <taxon>Pseudomonadota</taxon>
        <taxon>Alphaproteobacteria</taxon>
        <taxon>Acetobacterales</taxon>
        <taxon>Roseomonadaceae</taxon>
        <taxon>Siccirubricoccus</taxon>
    </lineage>
</organism>
<dbReference type="Pfam" id="PF13340">
    <property type="entry name" value="DUF4096"/>
    <property type="match status" value="1"/>
</dbReference>
<gene>
    <name evidence="2" type="ORF">H7965_22345</name>
</gene>
<comment type="caution">
    <text evidence="2">The sequence shown here is derived from an EMBL/GenBank/DDBJ whole genome shotgun (WGS) entry which is preliminary data.</text>
</comment>
<name>A0A9X0R1Q5_9PROT</name>
<proteinExistence type="predicted"/>
<evidence type="ECO:0000259" key="1">
    <source>
        <dbReference type="Pfam" id="PF13340"/>
    </source>
</evidence>
<sequence>MWKPEHRRAAMRRGLRHESDLTDAEWALVAPLIRPAKRGGRPRTVDVREALNAILYVLWTGCQWKALPKDLPPRSTVWDYLDRWEWDGTLTRIHHALYLEVRQKAGREASPTPGIIDSQSTKGAQIRKVQAAEGGRCHQANWRHPPRAVP</sequence>
<evidence type="ECO:0000313" key="3">
    <source>
        <dbReference type="Proteomes" id="UP000600101"/>
    </source>
</evidence>
<dbReference type="PANTHER" id="PTHR30007">
    <property type="entry name" value="PHP DOMAIN PROTEIN"/>
    <property type="match status" value="1"/>
</dbReference>
<dbReference type="Proteomes" id="UP000600101">
    <property type="component" value="Unassembled WGS sequence"/>
</dbReference>
<dbReference type="PANTHER" id="PTHR30007:SF0">
    <property type="entry name" value="TRANSPOSASE"/>
    <property type="match status" value="1"/>
</dbReference>
<protein>
    <submittedName>
        <fullName evidence="2">IS5 family transposase</fullName>
    </submittedName>
</protein>
<dbReference type="EMBL" id="JACOMF010000040">
    <property type="protein sequence ID" value="MBC4018044.1"/>
    <property type="molecule type" value="Genomic_DNA"/>
</dbReference>
<accession>A0A9X0R1Q5</accession>
<evidence type="ECO:0000313" key="2">
    <source>
        <dbReference type="EMBL" id="MBC4018044.1"/>
    </source>
</evidence>